<gene>
    <name evidence="5" type="ORF">LQ567_13985</name>
</gene>
<keyword evidence="2 5" id="KW-0413">Isomerase</keyword>
<keyword evidence="1 3" id="KW-0732">Signal</keyword>
<evidence type="ECO:0000259" key="4">
    <source>
        <dbReference type="PROSITE" id="PS50198"/>
    </source>
</evidence>
<dbReference type="PANTHER" id="PTHR47637:SF1">
    <property type="entry name" value="CHAPERONE SURA"/>
    <property type="match status" value="1"/>
</dbReference>
<evidence type="ECO:0000256" key="2">
    <source>
        <dbReference type="PROSITE-ProRule" id="PRU00278"/>
    </source>
</evidence>
<dbReference type="Pfam" id="PF00639">
    <property type="entry name" value="Rotamase"/>
    <property type="match status" value="2"/>
</dbReference>
<dbReference type="PROSITE" id="PS50198">
    <property type="entry name" value="PPIC_PPIASE_2"/>
    <property type="match status" value="2"/>
</dbReference>
<evidence type="ECO:0000313" key="6">
    <source>
        <dbReference type="Proteomes" id="UP001199816"/>
    </source>
</evidence>
<comment type="caution">
    <text evidence="5">The sequence shown here is derived from an EMBL/GenBank/DDBJ whole genome shotgun (WGS) entry which is preliminary data.</text>
</comment>
<reference evidence="5 6" key="1">
    <citation type="submission" date="2021-11" db="EMBL/GenBank/DDBJ databases">
        <title>Genomic of Niabella pedocola.</title>
        <authorList>
            <person name="Wu T."/>
        </authorList>
    </citation>
    <scope>NUCLEOTIDE SEQUENCE [LARGE SCALE GENOMIC DNA]</scope>
    <source>
        <strain evidence="5 6">JCM 31011</strain>
    </source>
</reference>
<dbReference type="PANTHER" id="PTHR47637">
    <property type="entry name" value="CHAPERONE SURA"/>
    <property type="match status" value="1"/>
</dbReference>
<dbReference type="RefSeq" id="WP_231005140.1">
    <property type="nucleotide sequence ID" value="NZ_JAJNEC010000005.1"/>
</dbReference>
<dbReference type="EMBL" id="JAJNEC010000005">
    <property type="protein sequence ID" value="MCD2423882.1"/>
    <property type="molecule type" value="Genomic_DNA"/>
</dbReference>
<evidence type="ECO:0000313" key="5">
    <source>
        <dbReference type="EMBL" id="MCD2423882.1"/>
    </source>
</evidence>
<protein>
    <submittedName>
        <fullName evidence="5">Peptidylprolyl isomerase</fullName>
        <ecNumber evidence="5">5.2.1.8</ecNumber>
    </submittedName>
</protein>
<dbReference type="InterPro" id="IPR046357">
    <property type="entry name" value="PPIase_dom_sf"/>
</dbReference>
<dbReference type="SUPFAM" id="SSF109998">
    <property type="entry name" value="Triger factor/SurA peptide-binding domain-like"/>
    <property type="match status" value="1"/>
</dbReference>
<evidence type="ECO:0000256" key="1">
    <source>
        <dbReference type="ARBA" id="ARBA00022729"/>
    </source>
</evidence>
<proteinExistence type="predicted"/>
<dbReference type="Proteomes" id="UP001199816">
    <property type="component" value="Unassembled WGS sequence"/>
</dbReference>
<name>A0ABS8PS28_9BACT</name>
<accession>A0ABS8PS28</accession>
<dbReference type="GO" id="GO:0003755">
    <property type="term" value="F:peptidyl-prolyl cis-trans isomerase activity"/>
    <property type="evidence" value="ECO:0007669"/>
    <property type="project" value="UniProtKB-EC"/>
</dbReference>
<feature type="chain" id="PRO_5046505117" evidence="3">
    <location>
        <begin position="28"/>
        <end position="466"/>
    </location>
</feature>
<dbReference type="Gene3D" id="1.10.4030.10">
    <property type="entry name" value="Porin chaperone SurA, peptide-binding domain"/>
    <property type="match status" value="1"/>
</dbReference>
<keyword evidence="2" id="KW-0697">Rotamase</keyword>
<feature type="signal peptide" evidence="3">
    <location>
        <begin position="1"/>
        <end position="27"/>
    </location>
</feature>
<sequence length="466" mass="52436">MSKRTGLFSVKGILAAVGILFSTLVTAQGQASKQVVDKIIGVVGDRIILNSDVQNELNDAPRRGETLPPNANCIIMEQIMLSKILALQAERDSIPLTDEEVEAQLDMKIRYYIQQFGSQAELESVAGKTVYQLKDDQRPLIKEQMLAERMKNKVVSGVHITPTEVKTFFEKVPADSLPFLESELEVGQISILPSASKDVDDYIYNEMVNYKKQIESGSTTFDALAKRVSEDPGSRERGGLYEINRSDKSTWDPVFLSTAFRLKAGEISLPVKSNRFGFFLIQQISRRGDNAKIKMILRIPPVTENELKEARLKLDSVHAEIEAKKISFKDAAYKYSDDENVKNYGPYVLNRDGSTYVNIDALDKDMVNTIKDMKVGDLSRPVNFTNDQGKKGVRLVYLKSRSEPHRLNLNDDYAKIADMALGQKKNQELDKWLQKKIPTFYILVDKDAAGGCPSLLKYQTTENRGF</sequence>
<keyword evidence="6" id="KW-1185">Reference proteome</keyword>
<dbReference type="Gene3D" id="3.10.50.40">
    <property type="match status" value="2"/>
</dbReference>
<dbReference type="InterPro" id="IPR050280">
    <property type="entry name" value="OMP_Chaperone_SurA"/>
</dbReference>
<dbReference type="InterPro" id="IPR000297">
    <property type="entry name" value="PPIase_PpiC"/>
</dbReference>
<feature type="domain" description="PpiC" evidence="4">
    <location>
        <begin position="181"/>
        <end position="274"/>
    </location>
</feature>
<dbReference type="InterPro" id="IPR027304">
    <property type="entry name" value="Trigger_fact/SurA_dom_sf"/>
</dbReference>
<evidence type="ECO:0000256" key="3">
    <source>
        <dbReference type="SAM" id="SignalP"/>
    </source>
</evidence>
<organism evidence="5 6">
    <name type="scientific">Niabella pedocola</name>
    <dbReference type="NCBI Taxonomy" id="1752077"/>
    <lineage>
        <taxon>Bacteria</taxon>
        <taxon>Pseudomonadati</taxon>
        <taxon>Bacteroidota</taxon>
        <taxon>Chitinophagia</taxon>
        <taxon>Chitinophagales</taxon>
        <taxon>Chitinophagaceae</taxon>
        <taxon>Niabella</taxon>
    </lineage>
</organism>
<dbReference type="SUPFAM" id="SSF54534">
    <property type="entry name" value="FKBP-like"/>
    <property type="match status" value="2"/>
</dbReference>
<dbReference type="EC" id="5.2.1.8" evidence="5"/>
<feature type="domain" description="PpiC" evidence="4">
    <location>
        <begin position="288"/>
        <end position="383"/>
    </location>
</feature>